<dbReference type="RefSeq" id="WP_189020356.1">
    <property type="nucleotide sequence ID" value="NZ_BMHE01000073.1"/>
</dbReference>
<proteinExistence type="predicted"/>
<dbReference type="InterPro" id="IPR043129">
    <property type="entry name" value="ATPase_NBD"/>
</dbReference>
<keyword evidence="2" id="KW-0418">Kinase</keyword>
<reference evidence="3" key="1">
    <citation type="journal article" date="2019" name="Int. J. Syst. Evol. Microbiol.">
        <title>The Global Catalogue of Microorganisms (GCM) 10K type strain sequencing project: providing services to taxonomists for standard genome sequencing and annotation.</title>
        <authorList>
            <consortium name="The Broad Institute Genomics Platform"/>
            <consortium name="The Broad Institute Genome Sequencing Center for Infectious Disease"/>
            <person name="Wu L."/>
            <person name="Ma J."/>
        </authorList>
    </citation>
    <scope>NUCLEOTIDE SEQUENCE [LARGE SCALE GENOMIC DNA]</scope>
    <source>
        <strain evidence="3">CGMCC 1.15043</strain>
    </source>
</reference>
<dbReference type="InterPro" id="IPR002731">
    <property type="entry name" value="ATPase_BadF"/>
</dbReference>
<sequence>MSDPAYILGVDGGGSKTYAVIINMQGDKVSSGVSGSSNHQVVGIDKALAHITESIDQALQAAGLSYADIAFAQFGLAGLDRLRDYEIVQPALAALPLARWDMVCDTMEGLRTGSPDNIGVVLLCGSGTNAAGRNPAGESVQVGGIGYLFGDSLGANYMATTMFRAAVRSWEGREIPSILPNKLLQYFGFSRMEDLIDDFMDRNVSQIREGNLTISLHEAAREGDVLAARLLEEAGRELGVTGNAVIRKLGGFKPQQPIPIVLVGSVIQKGRSPLLLNALRRTLETENPYIDLIIPQMAPVYGAILLAMDHLQMPSNEQLLQKFTAHGGYEQ</sequence>
<protein>
    <submittedName>
        <fullName evidence="2">Kinase</fullName>
    </submittedName>
</protein>
<keyword evidence="3" id="KW-1185">Reference proteome</keyword>
<organism evidence="2 3">
    <name type="scientific">Paenibacillus marchantiophytorum</name>
    <dbReference type="NCBI Taxonomy" id="1619310"/>
    <lineage>
        <taxon>Bacteria</taxon>
        <taxon>Bacillati</taxon>
        <taxon>Bacillota</taxon>
        <taxon>Bacilli</taxon>
        <taxon>Bacillales</taxon>
        <taxon>Paenibacillaceae</taxon>
        <taxon>Paenibacillus</taxon>
    </lineage>
</organism>
<keyword evidence="2" id="KW-0808">Transferase</keyword>
<dbReference type="Gene3D" id="3.30.420.40">
    <property type="match status" value="2"/>
</dbReference>
<evidence type="ECO:0000313" key="3">
    <source>
        <dbReference type="Proteomes" id="UP000615455"/>
    </source>
</evidence>
<dbReference type="SUPFAM" id="SSF53067">
    <property type="entry name" value="Actin-like ATPase domain"/>
    <property type="match status" value="2"/>
</dbReference>
<dbReference type="CDD" id="cd24007">
    <property type="entry name" value="ASKHA_NBD_eukNAGK-like"/>
    <property type="match status" value="1"/>
</dbReference>
<dbReference type="PANTHER" id="PTHR43190:SF3">
    <property type="entry name" value="N-ACETYL-D-GLUCOSAMINE KINASE"/>
    <property type="match status" value="1"/>
</dbReference>
<dbReference type="Proteomes" id="UP000615455">
    <property type="component" value="Unassembled WGS sequence"/>
</dbReference>
<dbReference type="Pfam" id="PF01869">
    <property type="entry name" value="BcrAD_BadFG"/>
    <property type="match status" value="1"/>
</dbReference>
<name>A0ABQ1FJ23_9BACL</name>
<dbReference type="InterPro" id="IPR052519">
    <property type="entry name" value="Euk-type_GlcNAc_Kinase"/>
</dbReference>
<comment type="caution">
    <text evidence="2">The sequence shown here is derived from an EMBL/GenBank/DDBJ whole genome shotgun (WGS) entry which is preliminary data.</text>
</comment>
<feature type="domain" description="ATPase BadF/BadG/BcrA/BcrD type" evidence="1">
    <location>
        <begin position="8"/>
        <end position="307"/>
    </location>
</feature>
<evidence type="ECO:0000313" key="2">
    <source>
        <dbReference type="EMBL" id="GGA13951.1"/>
    </source>
</evidence>
<accession>A0ABQ1FJ23</accession>
<dbReference type="EMBL" id="BMHE01000073">
    <property type="protein sequence ID" value="GGA13951.1"/>
    <property type="molecule type" value="Genomic_DNA"/>
</dbReference>
<dbReference type="GO" id="GO:0016301">
    <property type="term" value="F:kinase activity"/>
    <property type="evidence" value="ECO:0007669"/>
    <property type="project" value="UniProtKB-KW"/>
</dbReference>
<evidence type="ECO:0000259" key="1">
    <source>
        <dbReference type="Pfam" id="PF01869"/>
    </source>
</evidence>
<dbReference type="PANTHER" id="PTHR43190">
    <property type="entry name" value="N-ACETYL-D-GLUCOSAMINE KINASE"/>
    <property type="match status" value="1"/>
</dbReference>
<gene>
    <name evidence="2" type="ORF">GCM10008018_68590</name>
</gene>